<name>A0A853AVJ0_9PSEU</name>
<comment type="caution">
    <text evidence="1">The sequence shown here is derived from an EMBL/GenBank/DDBJ whole genome shotgun (WGS) entry which is preliminary data.</text>
</comment>
<evidence type="ECO:0000313" key="2">
    <source>
        <dbReference type="Proteomes" id="UP000587002"/>
    </source>
</evidence>
<proteinExistence type="predicted"/>
<protein>
    <submittedName>
        <fullName evidence="1">Uncharacterized protein</fullName>
    </submittedName>
</protein>
<accession>A0A853AVJ0</accession>
<dbReference type="Proteomes" id="UP000587002">
    <property type="component" value="Unassembled WGS sequence"/>
</dbReference>
<dbReference type="EMBL" id="JACCFJ010000001">
    <property type="protein sequence ID" value="NYI86658.1"/>
    <property type="molecule type" value="Genomic_DNA"/>
</dbReference>
<dbReference type="AlphaFoldDB" id="A0A853AVJ0"/>
<sequence>MTLKELAALFRSGAVEEGPLADFAADYREAAEIFRKKDD</sequence>
<organism evidence="1 2">
    <name type="scientific">Saccharopolyspora hordei</name>
    <dbReference type="NCBI Taxonomy" id="1838"/>
    <lineage>
        <taxon>Bacteria</taxon>
        <taxon>Bacillati</taxon>
        <taxon>Actinomycetota</taxon>
        <taxon>Actinomycetes</taxon>
        <taxon>Pseudonocardiales</taxon>
        <taxon>Pseudonocardiaceae</taxon>
        <taxon>Saccharopolyspora</taxon>
    </lineage>
</organism>
<keyword evidence="2" id="KW-1185">Reference proteome</keyword>
<evidence type="ECO:0000313" key="1">
    <source>
        <dbReference type="EMBL" id="NYI86658.1"/>
    </source>
</evidence>
<gene>
    <name evidence="1" type="ORF">HNR68_005288</name>
</gene>
<reference evidence="1 2" key="1">
    <citation type="submission" date="2020-07" db="EMBL/GenBank/DDBJ databases">
        <title>Sequencing the genomes of 1000 actinobacteria strains.</title>
        <authorList>
            <person name="Klenk H.-P."/>
        </authorList>
    </citation>
    <scope>NUCLEOTIDE SEQUENCE [LARGE SCALE GENOMIC DNA]</scope>
    <source>
        <strain evidence="1 2">DSM 44065</strain>
    </source>
</reference>